<evidence type="ECO:0000313" key="9">
    <source>
        <dbReference type="Proteomes" id="UP001596020"/>
    </source>
</evidence>
<dbReference type="PANTHER" id="PTHR33692">
    <property type="entry name" value="RIBOSOME MATURATION FACTOR RIMM"/>
    <property type="match status" value="1"/>
</dbReference>
<comment type="domain">
    <text evidence="5">The PRC barrel domain binds ribosomal protein uS19.</text>
</comment>
<protein>
    <recommendedName>
        <fullName evidence="5">Ribosome maturation factor RimM</fullName>
    </recommendedName>
</protein>
<feature type="domain" description="Ribosome maturation factor RimM PRC barrel" evidence="7">
    <location>
        <begin position="102"/>
        <end position="167"/>
    </location>
</feature>
<dbReference type="Pfam" id="PF24986">
    <property type="entry name" value="PRC_RimM"/>
    <property type="match status" value="1"/>
</dbReference>
<dbReference type="InterPro" id="IPR002676">
    <property type="entry name" value="RimM_N"/>
</dbReference>
<dbReference type="NCBIfam" id="TIGR02273">
    <property type="entry name" value="16S_RimM"/>
    <property type="match status" value="1"/>
</dbReference>
<sequence>MTYIGDICKAHGLSGELTADLEVDLSPLIEDEEDLVFLFLERDGLKIPYRLINYRSKGKLCLLKLEDINNENSANALSGLKVYLETDYLAESEDIDTLSVCVGYTLHDENNHTIGVIEGIDESTVNCLLQVSRVDNKSIVLIPAVDELIVDIDHKNKIVVLTIPEGILDL</sequence>
<evidence type="ECO:0000259" key="6">
    <source>
        <dbReference type="Pfam" id="PF01782"/>
    </source>
</evidence>
<dbReference type="Gene3D" id="2.30.30.240">
    <property type="entry name" value="PRC-barrel domain"/>
    <property type="match status" value="1"/>
</dbReference>
<dbReference type="InterPro" id="IPR009000">
    <property type="entry name" value="Transl_B-barrel_sf"/>
</dbReference>
<dbReference type="Pfam" id="PF01782">
    <property type="entry name" value="RimM"/>
    <property type="match status" value="1"/>
</dbReference>
<dbReference type="InterPro" id="IPR011961">
    <property type="entry name" value="RimM"/>
</dbReference>
<keyword evidence="9" id="KW-1185">Reference proteome</keyword>
<evidence type="ECO:0000256" key="2">
    <source>
        <dbReference type="ARBA" id="ARBA00022517"/>
    </source>
</evidence>
<keyword evidence="1 5" id="KW-0963">Cytoplasm</keyword>
<dbReference type="SUPFAM" id="SSF50346">
    <property type="entry name" value="PRC-barrel domain"/>
    <property type="match status" value="1"/>
</dbReference>
<comment type="function">
    <text evidence="5">An accessory protein needed during the final step in the assembly of 30S ribosomal subunit, possibly for assembly of the head region. Essential for efficient processing of 16S rRNA. May be needed both before and after RbfA during the maturation of 16S rRNA. It has affinity for free ribosomal 30S subunits but not for 70S ribosomes.</text>
</comment>
<evidence type="ECO:0000256" key="1">
    <source>
        <dbReference type="ARBA" id="ARBA00022490"/>
    </source>
</evidence>
<gene>
    <name evidence="5 8" type="primary">rimM</name>
    <name evidence="8" type="ORF">ACFO3G_05765</name>
</gene>
<comment type="caution">
    <text evidence="8">The sequence shown here is derived from an EMBL/GenBank/DDBJ whole genome shotgun (WGS) entry which is preliminary data.</text>
</comment>
<reference evidence="9" key="1">
    <citation type="journal article" date="2019" name="Int. J. Syst. Evol. Microbiol.">
        <title>The Global Catalogue of Microorganisms (GCM) 10K type strain sequencing project: providing services to taxonomists for standard genome sequencing and annotation.</title>
        <authorList>
            <consortium name="The Broad Institute Genomics Platform"/>
            <consortium name="The Broad Institute Genome Sequencing Center for Infectious Disease"/>
            <person name="Wu L."/>
            <person name="Ma J."/>
        </authorList>
    </citation>
    <scope>NUCLEOTIDE SEQUENCE [LARGE SCALE GENOMIC DNA]</scope>
    <source>
        <strain evidence="9">CGMCC 4.7357</strain>
    </source>
</reference>
<dbReference type="Proteomes" id="UP001596020">
    <property type="component" value="Unassembled WGS sequence"/>
</dbReference>
<name>A0ABV9K7E1_9PORP</name>
<accession>A0ABV9K7E1</accession>
<dbReference type="Gene3D" id="2.40.30.60">
    <property type="entry name" value="RimM"/>
    <property type="match status" value="1"/>
</dbReference>
<comment type="subcellular location">
    <subcellularLocation>
        <location evidence="5">Cytoplasm</location>
    </subcellularLocation>
</comment>
<keyword evidence="4 5" id="KW-0143">Chaperone</keyword>
<proteinExistence type="inferred from homology"/>
<dbReference type="EMBL" id="JBHSGO010000174">
    <property type="protein sequence ID" value="MFC4666105.1"/>
    <property type="molecule type" value="Genomic_DNA"/>
</dbReference>
<evidence type="ECO:0000256" key="3">
    <source>
        <dbReference type="ARBA" id="ARBA00022552"/>
    </source>
</evidence>
<evidence type="ECO:0000313" key="8">
    <source>
        <dbReference type="EMBL" id="MFC4666105.1"/>
    </source>
</evidence>
<evidence type="ECO:0000256" key="5">
    <source>
        <dbReference type="HAMAP-Rule" id="MF_00014"/>
    </source>
</evidence>
<dbReference type="SUPFAM" id="SSF50447">
    <property type="entry name" value="Translation proteins"/>
    <property type="match status" value="1"/>
</dbReference>
<dbReference type="PANTHER" id="PTHR33692:SF1">
    <property type="entry name" value="RIBOSOME MATURATION FACTOR RIMM"/>
    <property type="match status" value="1"/>
</dbReference>
<organism evidence="8 9">
    <name type="scientific">Falsiporphyromonas endometrii</name>
    <dbReference type="NCBI Taxonomy" id="1387297"/>
    <lineage>
        <taxon>Bacteria</taxon>
        <taxon>Pseudomonadati</taxon>
        <taxon>Bacteroidota</taxon>
        <taxon>Bacteroidia</taxon>
        <taxon>Bacteroidales</taxon>
        <taxon>Porphyromonadaceae</taxon>
        <taxon>Falsiporphyromonas</taxon>
    </lineage>
</organism>
<keyword evidence="2 5" id="KW-0690">Ribosome biogenesis</keyword>
<dbReference type="InterPro" id="IPR011033">
    <property type="entry name" value="PRC_barrel-like_sf"/>
</dbReference>
<evidence type="ECO:0000259" key="7">
    <source>
        <dbReference type="Pfam" id="PF24986"/>
    </source>
</evidence>
<dbReference type="InterPro" id="IPR036976">
    <property type="entry name" value="RimM_N_sf"/>
</dbReference>
<dbReference type="RefSeq" id="WP_380078848.1">
    <property type="nucleotide sequence ID" value="NZ_JBHSGO010000174.1"/>
</dbReference>
<dbReference type="HAMAP" id="MF_00014">
    <property type="entry name" value="Ribosome_mat_RimM"/>
    <property type="match status" value="1"/>
</dbReference>
<comment type="subunit">
    <text evidence="5">Binds ribosomal protein uS19.</text>
</comment>
<dbReference type="InterPro" id="IPR056792">
    <property type="entry name" value="PRC_RimM"/>
</dbReference>
<feature type="domain" description="RimM N-terminal" evidence="6">
    <location>
        <begin position="4"/>
        <end position="85"/>
    </location>
</feature>
<comment type="similarity">
    <text evidence="5">Belongs to the RimM family.</text>
</comment>
<evidence type="ECO:0000256" key="4">
    <source>
        <dbReference type="ARBA" id="ARBA00023186"/>
    </source>
</evidence>
<keyword evidence="3 5" id="KW-0698">rRNA processing</keyword>